<dbReference type="EMBL" id="JAQQWN010000004">
    <property type="protein sequence ID" value="KAK8087888.1"/>
    <property type="molecule type" value="Genomic_DNA"/>
</dbReference>
<organism evidence="7 8">
    <name type="scientific">Apiospora hydei</name>
    <dbReference type="NCBI Taxonomy" id="1337664"/>
    <lineage>
        <taxon>Eukaryota</taxon>
        <taxon>Fungi</taxon>
        <taxon>Dikarya</taxon>
        <taxon>Ascomycota</taxon>
        <taxon>Pezizomycotina</taxon>
        <taxon>Sordariomycetes</taxon>
        <taxon>Xylariomycetidae</taxon>
        <taxon>Amphisphaeriales</taxon>
        <taxon>Apiosporaceae</taxon>
        <taxon>Apiospora</taxon>
    </lineage>
</organism>
<feature type="transmembrane region" description="Helical" evidence="5">
    <location>
        <begin position="56"/>
        <end position="80"/>
    </location>
</feature>
<sequence length="178" mass="18306">LICGAVVFGLSVSLANQQRVGSAPPEIGFSSFAGGFAIVTCLVGAAGLWVDSIPGIVTMVMDGIAAVVYLVGGIILTSALKSVSSCTGTSDDEIIARGYNKVLNFGCPTMDSTPTPACADLMVTDSDLSADPTIPRCQRAITDYSFDFVGLALCVVMVFLGYVLARRGGSRPTVAAQI</sequence>
<feature type="domain" description="MARVEL" evidence="6">
    <location>
        <begin position="1"/>
        <end position="159"/>
    </location>
</feature>
<protein>
    <recommendedName>
        <fullName evidence="6">MARVEL domain-containing protein</fullName>
    </recommendedName>
</protein>
<name>A0ABR1WXN6_9PEZI</name>
<dbReference type="Pfam" id="PF01284">
    <property type="entry name" value="MARVEL"/>
    <property type="match status" value="1"/>
</dbReference>
<evidence type="ECO:0000313" key="7">
    <source>
        <dbReference type="EMBL" id="KAK8087888.1"/>
    </source>
</evidence>
<evidence type="ECO:0000256" key="4">
    <source>
        <dbReference type="ARBA" id="ARBA00023136"/>
    </source>
</evidence>
<keyword evidence="3 5" id="KW-1133">Transmembrane helix</keyword>
<keyword evidence="4 5" id="KW-0472">Membrane</keyword>
<keyword evidence="2 5" id="KW-0812">Transmembrane</keyword>
<feature type="transmembrane region" description="Helical" evidence="5">
    <location>
        <begin position="148"/>
        <end position="165"/>
    </location>
</feature>
<dbReference type="InterPro" id="IPR052649">
    <property type="entry name" value="NCE102-like"/>
</dbReference>
<keyword evidence="8" id="KW-1185">Reference proteome</keyword>
<dbReference type="Proteomes" id="UP001433268">
    <property type="component" value="Unassembled WGS sequence"/>
</dbReference>
<dbReference type="GeneID" id="92040224"/>
<proteinExistence type="predicted"/>
<evidence type="ECO:0000259" key="6">
    <source>
        <dbReference type="Pfam" id="PF01284"/>
    </source>
</evidence>
<evidence type="ECO:0000313" key="8">
    <source>
        <dbReference type="Proteomes" id="UP001433268"/>
    </source>
</evidence>
<evidence type="ECO:0000256" key="1">
    <source>
        <dbReference type="ARBA" id="ARBA00004141"/>
    </source>
</evidence>
<evidence type="ECO:0000256" key="2">
    <source>
        <dbReference type="ARBA" id="ARBA00022692"/>
    </source>
</evidence>
<reference evidence="7 8" key="1">
    <citation type="submission" date="2023-01" db="EMBL/GenBank/DDBJ databases">
        <title>Analysis of 21 Apiospora genomes using comparative genomics revels a genus with tremendous synthesis potential of carbohydrate active enzymes and secondary metabolites.</title>
        <authorList>
            <person name="Sorensen T."/>
        </authorList>
    </citation>
    <scope>NUCLEOTIDE SEQUENCE [LARGE SCALE GENOMIC DNA]</scope>
    <source>
        <strain evidence="7 8">CBS 114990</strain>
    </source>
</reference>
<dbReference type="InterPro" id="IPR008253">
    <property type="entry name" value="Marvel"/>
</dbReference>
<evidence type="ECO:0000256" key="3">
    <source>
        <dbReference type="ARBA" id="ARBA00022989"/>
    </source>
</evidence>
<gene>
    <name evidence="7" type="ORF">PG997_002849</name>
</gene>
<comment type="subcellular location">
    <subcellularLocation>
        <location evidence="1">Membrane</location>
        <topology evidence="1">Multi-pass membrane protein</topology>
    </subcellularLocation>
</comment>
<comment type="caution">
    <text evidence="7">The sequence shown here is derived from an EMBL/GenBank/DDBJ whole genome shotgun (WGS) entry which is preliminary data.</text>
</comment>
<feature type="transmembrane region" description="Helical" evidence="5">
    <location>
        <begin position="27"/>
        <end position="49"/>
    </location>
</feature>
<dbReference type="PANTHER" id="PTHR28165">
    <property type="entry name" value="NON-CLASSICAL EXPORT PROTEIN 2-RELATED"/>
    <property type="match status" value="1"/>
</dbReference>
<dbReference type="PANTHER" id="PTHR28165:SF2">
    <property type="entry name" value="MARVEL DOMAIN-CONTAINING PROTEIN"/>
    <property type="match status" value="1"/>
</dbReference>
<dbReference type="RefSeq" id="XP_066670782.1">
    <property type="nucleotide sequence ID" value="XM_066807164.1"/>
</dbReference>
<accession>A0ABR1WXN6</accession>
<evidence type="ECO:0000256" key="5">
    <source>
        <dbReference type="SAM" id="Phobius"/>
    </source>
</evidence>
<feature type="non-terminal residue" evidence="7">
    <location>
        <position position="1"/>
    </location>
</feature>